<reference evidence="3" key="1">
    <citation type="submission" date="2018-07" db="EMBL/GenBank/DDBJ databases">
        <authorList>
            <person name="Peiro R."/>
            <person name="Begona"/>
            <person name="Cbmso G."/>
            <person name="Lopez M."/>
            <person name="Gonzalez S."/>
        </authorList>
    </citation>
    <scope>NUCLEOTIDE SEQUENCE [LARGE SCALE GENOMIC DNA]</scope>
</reference>
<feature type="compositionally biased region" description="Basic residues" evidence="1">
    <location>
        <begin position="1"/>
        <end position="15"/>
    </location>
</feature>
<accession>A0A376AE68</accession>
<dbReference type="EMBL" id="UEYP01000023">
    <property type="protein sequence ID" value="SSC66141.1"/>
    <property type="molecule type" value="Genomic_DNA"/>
</dbReference>
<evidence type="ECO:0000313" key="3">
    <source>
        <dbReference type="Proteomes" id="UP000254764"/>
    </source>
</evidence>
<feature type="region of interest" description="Disordered" evidence="1">
    <location>
        <begin position="1"/>
        <end position="28"/>
    </location>
</feature>
<name>A0A376AE68_9HYPH</name>
<evidence type="ECO:0000313" key="2">
    <source>
        <dbReference type="EMBL" id="SSC66141.1"/>
    </source>
</evidence>
<gene>
    <name evidence="2" type="ORF">RHIZ70_1849</name>
</gene>
<sequence>MRAHKVPFIRGRKSPQPRMSTRDGRPDQCLSKTWRRAATALSMPSIKHDCSSQHIKHE</sequence>
<dbReference type="Proteomes" id="UP000254764">
    <property type="component" value="Unassembled WGS sequence"/>
</dbReference>
<evidence type="ECO:0000256" key="1">
    <source>
        <dbReference type="SAM" id="MobiDB-lite"/>
    </source>
</evidence>
<protein>
    <submittedName>
        <fullName evidence="2">Uncharacterized protein</fullName>
    </submittedName>
</protein>
<dbReference type="AlphaFoldDB" id="A0A376AE68"/>
<proteinExistence type="predicted"/>
<organism evidence="2 3">
    <name type="scientific">Ciceribacter selenitireducens ATCC BAA-1503</name>
    <dbReference type="NCBI Taxonomy" id="1336235"/>
    <lineage>
        <taxon>Bacteria</taxon>
        <taxon>Pseudomonadati</taxon>
        <taxon>Pseudomonadota</taxon>
        <taxon>Alphaproteobacteria</taxon>
        <taxon>Hyphomicrobiales</taxon>
        <taxon>Rhizobiaceae</taxon>
        <taxon>Ciceribacter</taxon>
    </lineage>
</organism>
<keyword evidence="3" id="KW-1185">Reference proteome</keyword>